<name>A0A6C2YV24_9BACT</name>
<evidence type="ECO:0000313" key="1">
    <source>
        <dbReference type="EMBL" id="VIP05588.1"/>
    </source>
</evidence>
<keyword evidence="2" id="KW-1185">Reference proteome</keyword>
<dbReference type="AlphaFoldDB" id="A0A6C2YV24"/>
<dbReference type="Proteomes" id="UP000464378">
    <property type="component" value="Chromosome"/>
</dbReference>
<reference evidence="1" key="1">
    <citation type="submission" date="2019-04" db="EMBL/GenBank/DDBJ databases">
        <authorList>
            <consortium name="Science for Life Laboratories"/>
        </authorList>
    </citation>
    <scope>NUCLEOTIDE SEQUENCE</scope>
    <source>
        <strain evidence="1">MBLW1</strain>
    </source>
</reference>
<dbReference type="InParanoid" id="A0A6C2YV24"/>
<dbReference type="KEGG" id="tim:GMBLW1_36050"/>
<gene>
    <name evidence="1" type="ORF">GMBLW1_36050</name>
</gene>
<organism evidence="1">
    <name type="scientific">Tuwongella immobilis</name>
    <dbReference type="NCBI Taxonomy" id="692036"/>
    <lineage>
        <taxon>Bacteria</taxon>
        <taxon>Pseudomonadati</taxon>
        <taxon>Planctomycetota</taxon>
        <taxon>Planctomycetia</taxon>
        <taxon>Gemmatales</taxon>
        <taxon>Gemmataceae</taxon>
        <taxon>Tuwongella</taxon>
    </lineage>
</organism>
<accession>A0A6C2YV24</accession>
<dbReference type="EMBL" id="LR586016">
    <property type="protein sequence ID" value="VIP05588.1"/>
    <property type="molecule type" value="Genomic_DNA"/>
</dbReference>
<evidence type="ECO:0000313" key="2">
    <source>
        <dbReference type="Proteomes" id="UP000464378"/>
    </source>
</evidence>
<sequence length="113" mass="12902">MKQLPRIYVSDPSQLRQHLIRRDLSAACLLVLQLSNARRNFRFSQEFLANAASSAVGIPSTSSRRRSIQIDNVFLTKTFLLRGQHTWPPDPFHSWIVPGELMCVVGRRTKGKI</sequence>
<proteinExistence type="predicted"/>
<protein>
    <submittedName>
        <fullName evidence="1">Uncharacterized protein</fullName>
    </submittedName>
</protein>
<dbReference type="EMBL" id="LR593887">
    <property type="protein sequence ID" value="VTS08531.1"/>
    <property type="molecule type" value="Genomic_DNA"/>
</dbReference>